<dbReference type="Gene3D" id="3.40.50.300">
    <property type="entry name" value="P-loop containing nucleotide triphosphate hydrolases"/>
    <property type="match status" value="1"/>
</dbReference>
<dbReference type="PROSITE" id="PS50005">
    <property type="entry name" value="TPR"/>
    <property type="match status" value="1"/>
</dbReference>
<dbReference type="InterPro" id="IPR000719">
    <property type="entry name" value="Prot_kinase_dom"/>
</dbReference>
<dbReference type="SUPFAM" id="SSF52540">
    <property type="entry name" value="P-loop containing nucleoside triphosphate hydrolases"/>
    <property type="match status" value="1"/>
</dbReference>
<dbReference type="InterPro" id="IPR019734">
    <property type="entry name" value="TPR_rpt"/>
</dbReference>
<dbReference type="SUPFAM" id="SSF48452">
    <property type="entry name" value="TPR-like"/>
    <property type="match status" value="2"/>
</dbReference>
<dbReference type="InterPro" id="IPR027417">
    <property type="entry name" value="P-loop_NTPase"/>
</dbReference>
<name>A0ABV6Z5X7_UNCC1</name>
<protein>
    <submittedName>
        <fullName evidence="6">Tetratricopeptide repeat protein</fullName>
    </submittedName>
</protein>
<proteinExistence type="predicted"/>
<dbReference type="InterPro" id="IPR017441">
    <property type="entry name" value="Protein_kinase_ATP_BS"/>
</dbReference>
<dbReference type="EMBL" id="JBHPBY010000589">
    <property type="protein sequence ID" value="MFC1853738.1"/>
    <property type="molecule type" value="Genomic_DNA"/>
</dbReference>
<feature type="domain" description="Protein kinase" evidence="5">
    <location>
        <begin position="11"/>
        <end position="330"/>
    </location>
</feature>
<evidence type="ECO:0000256" key="2">
    <source>
        <dbReference type="ARBA" id="ARBA00022840"/>
    </source>
</evidence>
<sequence>MNDLPHIIDGYQILEPLGQGGMGVVYRGQHQETGEIVALKTIRGVTETQVHSIRREIRALARIRHQGIIRILNEGVHQGLPWYAMEFIEGATLREIISQYIAHTQREVTLGVTIMERDCEKQKKLAAPTENQVTAAFDVELEPKILPQHRSLVTPLLSKGSADQTLPAQLPHLIALIRQICAPLAYLHGQGIVHRDIKPENIIIRESGQPVLVDFGIMVRFSGQENREILLIERGSAGTANYMAPEQIRNEFADARVDLYALGCILYEIVTGEPPFASQDLNKTLLGHLHEVPPPPSDLPLELEELILRLLAKDPRDRLGHADIVASQLAKLTLGESTDIVETRAQAYLYRSRIAGRELQLSELNQQSSLLWTGKGNFVLIGGVSGVGKTRLALEFASVALQQDIKILTGECSEMAGKSFEAMLKPLQAIADHCRQRGKAETDHLIGPRGKAFALYEPSFLDLPGQELYPELEQLQPASAKVRLFNYLAETLRLLAAKSPLLLFFDDLQWVDDLGLEFLTYLIQIDYFSKTAVMITGLYRTESIPEGFQQIIEAPGVKKIYLKHLDEEALSTIVSDMLAITPAPPLLSKYLARHSEGNPYFVVEYLRAAVESGVLVRNEQGIWKSMIDLDLSHPRVEMYEALTLPLSLQGLIDRRLKDLPGAAHRIIKAAAIVGREVSMLLIRFMTEIAAEELLDATDALFRCQVFEKTTTDNIRFCHSKIREVALSRIDPAERKLLHRMAAKNMEALFAGTRDAHLADLAFHWVEAGEVSKARFYYLEGARLARDRYAYGEAERLYLEFLSRIEKPDLESINVRNELGATVYYSQGRNKEALIQHEQELKEAQALQARSAEAKSLLSLGAVHWARGYIEEAVSLCEKALLINRELGAQDEEARTLGNLAALYQTQGHPHKALSLYEQAVSIARTENDIRSLGVFLGNFALLQSELGNLTAARSLNRQALKIARSLGNRRSEGINLNNLAHLHLAQSEIDEARKLYQQVLIIFQEIGDRMSEGRTYQHLAHLSLKHNQFSAALSYAGKALCLNREVGDTMSESKSLTILGQLHEMAGRWSEACQHYEGALKIAHQIGDRKNAIRLLRSLGDIFRQQHDVGTAEEKITAARELAKQINDVTAYALTLCSLGQ</sequence>
<dbReference type="SMART" id="SM00220">
    <property type="entry name" value="S_TKc"/>
    <property type="match status" value="1"/>
</dbReference>
<organism evidence="6 7">
    <name type="scientific">candidate division CSSED10-310 bacterium</name>
    <dbReference type="NCBI Taxonomy" id="2855610"/>
    <lineage>
        <taxon>Bacteria</taxon>
        <taxon>Bacteria division CSSED10-310</taxon>
    </lineage>
</organism>
<comment type="caution">
    <text evidence="6">The sequence shown here is derived from an EMBL/GenBank/DDBJ whole genome shotgun (WGS) entry which is preliminary data.</text>
</comment>
<evidence type="ECO:0000256" key="3">
    <source>
        <dbReference type="PROSITE-ProRule" id="PRU00339"/>
    </source>
</evidence>
<keyword evidence="2 4" id="KW-0067">ATP-binding</keyword>
<dbReference type="Pfam" id="PF13191">
    <property type="entry name" value="AAA_16"/>
    <property type="match status" value="1"/>
</dbReference>
<feature type="repeat" description="TPR" evidence="3">
    <location>
        <begin position="893"/>
        <end position="926"/>
    </location>
</feature>
<evidence type="ECO:0000313" key="6">
    <source>
        <dbReference type="EMBL" id="MFC1853738.1"/>
    </source>
</evidence>
<dbReference type="InterPro" id="IPR008271">
    <property type="entry name" value="Ser/Thr_kinase_AS"/>
</dbReference>
<evidence type="ECO:0000259" key="5">
    <source>
        <dbReference type="PROSITE" id="PS50011"/>
    </source>
</evidence>
<dbReference type="PANTHER" id="PTHR16305:SF28">
    <property type="entry name" value="GUANYLATE CYCLASE DOMAIN-CONTAINING PROTEIN"/>
    <property type="match status" value="1"/>
</dbReference>
<dbReference type="SMART" id="SM00028">
    <property type="entry name" value="TPR"/>
    <property type="match status" value="7"/>
</dbReference>
<reference evidence="6 7" key="1">
    <citation type="submission" date="2024-09" db="EMBL/GenBank/DDBJ databases">
        <title>Laminarin stimulates single cell rates of sulfate reduction while oxygen inhibits transcriptomic activity in coastal marine sediment.</title>
        <authorList>
            <person name="Lindsay M."/>
            <person name="Orcutt B."/>
            <person name="Emerson D."/>
            <person name="Stepanauskas R."/>
            <person name="D'Angelo T."/>
        </authorList>
    </citation>
    <scope>NUCLEOTIDE SEQUENCE [LARGE SCALE GENOMIC DNA]</scope>
    <source>
        <strain evidence="6">SAG AM-311-K15</strain>
    </source>
</reference>
<feature type="binding site" evidence="4">
    <location>
        <position position="40"/>
    </location>
    <ligand>
        <name>ATP</name>
        <dbReference type="ChEBI" id="CHEBI:30616"/>
    </ligand>
</feature>
<dbReference type="InterPro" id="IPR011990">
    <property type="entry name" value="TPR-like_helical_dom_sf"/>
</dbReference>
<evidence type="ECO:0000256" key="1">
    <source>
        <dbReference type="ARBA" id="ARBA00022741"/>
    </source>
</evidence>
<gene>
    <name evidence="6" type="ORF">ACFL27_26440</name>
</gene>
<dbReference type="SUPFAM" id="SSF56112">
    <property type="entry name" value="Protein kinase-like (PK-like)"/>
    <property type="match status" value="1"/>
</dbReference>
<keyword evidence="7" id="KW-1185">Reference proteome</keyword>
<dbReference type="InterPro" id="IPR041664">
    <property type="entry name" value="AAA_16"/>
</dbReference>
<dbReference type="PROSITE" id="PS50011">
    <property type="entry name" value="PROTEIN_KINASE_DOM"/>
    <property type="match status" value="1"/>
</dbReference>
<dbReference type="Pfam" id="PF00069">
    <property type="entry name" value="Pkinase"/>
    <property type="match status" value="2"/>
</dbReference>
<dbReference type="CDD" id="cd14014">
    <property type="entry name" value="STKc_PknB_like"/>
    <property type="match status" value="1"/>
</dbReference>
<accession>A0ABV6Z5X7</accession>
<dbReference type="InterPro" id="IPR011009">
    <property type="entry name" value="Kinase-like_dom_sf"/>
</dbReference>
<evidence type="ECO:0000313" key="7">
    <source>
        <dbReference type="Proteomes" id="UP001594351"/>
    </source>
</evidence>
<dbReference type="Proteomes" id="UP001594351">
    <property type="component" value="Unassembled WGS sequence"/>
</dbReference>
<evidence type="ECO:0000256" key="4">
    <source>
        <dbReference type="PROSITE-ProRule" id="PRU10141"/>
    </source>
</evidence>
<keyword evidence="1 4" id="KW-0547">Nucleotide-binding</keyword>
<dbReference type="Pfam" id="PF13424">
    <property type="entry name" value="TPR_12"/>
    <property type="match status" value="3"/>
</dbReference>
<keyword evidence="3" id="KW-0802">TPR repeat</keyword>
<feature type="non-terminal residue" evidence="6">
    <location>
        <position position="1141"/>
    </location>
</feature>
<dbReference type="PROSITE" id="PS00108">
    <property type="entry name" value="PROTEIN_KINASE_ST"/>
    <property type="match status" value="1"/>
</dbReference>
<dbReference type="Gene3D" id="1.10.510.10">
    <property type="entry name" value="Transferase(Phosphotransferase) domain 1"/>
    <property type="match status" value="2"/>
</dbReference>
<dbReference type="PROSITE" id="PS00107">
    <property type="entry name" value="PROTEIN_KINASE_ATP"/>
    <property type="match status" value="1"/>
</dbReference>
<dbReference type="Gene3D" id="1.25.40.10">
    <property type="entry name" value="Tetratricopeptide repeat domain"/>
    <property type="match status" value="2"/>
</dbReference>
<dbReference type="PANTHER" id="PTHR16305">
    <property type="entry name" value="TESTICULAR SOLUBLE ADENYLYL CYCLASE"/>
    <property type="match status" value="1"/>
</dbReference>